<organism evidence="2 3">
    <name type="scientific">Caerostris darwini</name>
    <dbReference type="NCBI Taxonomy" id="1538125"/>
    <lineage>
        <taxon>Eukaryota</taxon>
        <taxon>Metazoa</taxon>
        <taxon>Ecdysozoa</taxon>
        <taxon>Arthropoda</taxon>
        <taxon>Chelicerata</taxon>
        <taxon>Arachnida</taxon>
        <taxon>Araneae</taxon>
        <taxon>Araneomorphae</taxon>
        <taxon>Entelegynae</taxon>
        <taxon>Araneoidea</taxon>
        <taxon>Araneidae</taxon>
        <taxon>Caerostris</taxon>
    </lineage>
</organism>
<dbReference type="SUPFAM" id="SSF48726">
    <property type="entry name" value="Immunoglobulin"/>
    <property type="match status" value="1"/>
</dbReference>
<name>A0AAV4NII0_9ARAC</name>
<reference evidence="2 3" key="1">
    <citation type="submission" date="2021-06" db="EMBL/GenBank/DDBJ databases">
        <title>Caerostris darwini draft genome.</title>
        <authorList>
            <person name="Kono N."/>
            <person name="Arakawa K."/>
        </authorList>
    </citation>
    <scope>NUCLEOTIDE SEQUENCE [LARGE SCALE GENOMIC DNA]</scope>
</reference>
<evidence type="ECO:0000313" key="2">
    <source>
        <dbReference type="EMBL" id="GIX84565.1"/>
    </source>
</evidence>
<dbReference type="InterPro" id="IPR036179">
    <property type="entry name" value="Ig-like_dom_sf"/>
</dbReference>
<dbReference type="Gene3D" id="2.60.40.10">
    <property type="entry name" value="Immunoglobulins"/>
    <property type="match status" value="1"/>
</dbReference>
<gene>
    <name evidence="2" type="ORF">CDAR_215891</name>
</gene>
<dbReference type="AlphaFoldDB" id="A0AAV4NII0"/>
<feature type="domain" description="Ig-like" evidence="1">
    <location>
        <begin position="23"/>
        <end position="63"/>
    </location>
</feature>
<sequence>MLLFLDGLDSNRLESLFSAANKPPAQQYFLQTPKDLTAVEGGTVDLSCQVGALAGDVQWSKDGFLLGESIKPLFTDLDALIVNSFYDFYLIS</sequence>
<dbReference type="PROSITE" id="PS50835">
    <property type="entry name" value="IG_LIKE"/>
    <property type="match status" value="1"/>
</dbReference>
<dbReference type="InterPro" id="IPR013783">
    <property type="entry name" value="Ig-like_fold"/>
</dbReference>
<proteinExistence type="predicted"/>
<protein>
    <recommendedName>
        <fullName evidence="1">Ig-like domain-containing protein</fullName>
    </recommendedName>
</protein>
<accession>A0AAV4NII0</accession>
<dbReference type="Proteomes" id="UP001054837">
    <property type="component" value="Unassembled WGS sequence"/>
</dbReference>
<keyword evidence="3" id="KW-1185">Reference proteome</keyword>
<comment type="caution">
    <text evidence="2">The sequence shown here is derived from an EMBL/GenBank/DDBJ whole genome shotgun (WGS) entry which is preliminary data.</text>
</comment>
<evidence type="ECO:0000313" key="3">
    <source>
        <dbReference type="Proteomes" id="UP001054837"/>
    </source>
</evidence>
<dbReference type="EMBL" id="BPLQ01001730">
    <property type="protein sequence ID" value="GIX84565.1"/>
    <property type="molecule type" value="Genomic_DNA"/>
</dbReference>
<dbReference type="InterPro" id="IPR007110">
    <property type="entry name" value="Ig-like_dom"/>
</dbReference>
<evidence type="ECO:0000259" key="1">
    <source>
        <dbReference type="PROSITE" id="PS50835"/>
    </source>
</evidence>